<name>A0A538UCG0_UNCEI</name>
<comment type="caution">
    <text evidence="3">The sequence shown here is derived from an EMBL/GenBank/DDBJ whole genome shotgun (WGS) entry which is preliminary data.</text>
</comment>
<dbReference type="Pfam" id="PF03795">
    <property type="entry name" value="YCII"/>
    <property type="match status" value="2"/>
</dbReference>
<dbReference type="EMBL" id="VBPB01000066">
    <property type="protein sequence ID" value="TMQ73507.1"/>
    <property type="molecule type" value="Genomic_DNA"/>
</dbReference>
<proteinExistence type="inferred from homology"/>
<dbReference type="InterPro" id="IPR005545">
    <property type="entry name" value="YCII"/>
</dbReference>
<dbReference type="PANTHER" id="PTHR35174:SF3">
    <property type="entry name" value="BLL7171 PROTEIN"/>
    <property type="match status" value="1"/>
</dbReference>
<dbReference type="PANTHER" id="PTHR35174">
    <property type="entry name" value="BLL7171 PROTEIN-RELATED"/>
    <property type="match status" value="1"/>
</dbReference>
<evidence type="ECO:0000313" key="3">
    <source>
        <dbReference type="EMBL" id="TMQ73507.1"/>
    </source>
</evidence>
<protein>
    <recommendedName>
        <fullName evidence="2">YCII-related domain-containing protein</fullName>
    </recommendedName>
</protein>
<dbReference type="SUPFAM" id="SSF54909">
    <property type="entry name" value="Dimeric alpha+beta barrel"/>
    <property type="match status" value="2"/>
</dbReference>
<accession>A0A538UCG0</accession>
<organism evidence="3 4">
    <name type="scientific">Eiseniibacteriota bacterium</name>
    <dbReference type="NCBI Taxonomy" id="2212470"/>
    <lineage>
        <taxon>Bacteria</taxon>
        <taxon>Candidatus Eiseniibacteriota</taxon>
    </lineage>
</organism>
<gene>
    <name evidence="3" type="ORF">E6K81_04375</name>
</gene>
<feature type="domain" description="YCII-related" evidence="2">
    <location>
        <begin position="21"/>
        <end position="97"/>
    </location>
</feature>
<dbReference type="InterPro" id="IPR011008">
    <property type="entry name" value="Dimeric_a/b-barrel"/>
</dbReference>
<dbReference type="Gene3D" id="3.30.70.1060">
    <property type="entry name" value="Dimeric alpha+beta barrel"/>
    <property type="match status" value="2"/>
</dbReference>
<dbReference type="AlphaFoldDB" id="A0A538UCG0"/>
<evidence type="ECO:0000256" key="1">
    <source>
        <dbReference type="ARBA" id="ARBA00007689"/>
    </source>
</evidence>
<evidence type="ECO:0000313" key="4">
    <source>
        <dbReference type="Proteomes" id="UP000319771"/>
    </source>
</evidence>
<sequence>MEFMFLFMVPAGSIADPGRFAEMGKFAAELASQGILRRGAPLGRDSDAQSVRVRDGRAFVSDGPFAESKEVVGGFWIVDVAGREEALAIAKRCPHARYAPLEVHAVGSRFTYADPGRGTPYLLAFRMEPGLSDPDGAKYREMIAFSERLGGEGALFETAPLVPDPPPAWIEPLGGKVLVTDGPFAESKEGVGGYGLVRVADRAQAIELAKRYPHARWGPIEVREILFFDPV</sequence>
<reference evidence="3 4" key="1">
    <citation type="journal article" date="2019" name="Nat. Microbiol.">
        <title>Mediterranean grassland soil C-N compound turnover is dependent on rainfall and depth, and is mediated by genomically divergent microorganisms.</title>
        <authorList>
            <person name="Diamond S."/>
            <person name="Andeer P.F."/>
            <person name="Li Z."/>
            <person name="Crits-Christoph A."/>
            <person name="Burstein D."/>
            <person name="Anantharaman K."/>
            <person name="Lane K.R."/>
            <person name="Thomas B.C."/>
            <person name="Pan C."/>
            <person name="Northen T.R."/>
            <person name="Banfield J.F."/>
        </authorList>
    </citation>
    <scope>NUCLEOTIDE SEQUENCE [LARGE SCALE GENOMIC DNA]</scope>
    <source>
        <strain evidence="3">WS_11</strain>
    </source>
</reference>
<evidence type="ECO:0000259" key="2">
    <source>
        <dbReference type="Pfam" id="PF03795"/>
    </source>
</evidence>
<comment type="similarity">
    <text evidence="1">Belongs to the YciI family.</text>
</comment>
<dbReference type="Proteomes" id="UP000319771">
    <property type="component" value="Unassembled WGS sequence"/>
</dbReference>
<feature type="domain" description="YCII-related" evidence="2">
    <location>
        <begin position="126"/>
        <end position="228"/>
    </location>
</feature>